<dbReference type="EMBL" id="QUSY01000436">
    <property type="protein sequence ID" value="RHY29483.1"/>
    <property type="molecule type" value="Genomic_DNA"/>
</dbReference>
<reference evidence="3 4" key="1">
    <citation type="submission" date="2018-08" db="EMBL/GenBank/DDBJ databases">
        <title>Aphanomyces genome sequencing and annotation.</title>
        <authorList>
            <person name="Minardi D."/>
            <person name="Oidtmann B."/>
            <person name="Van Der Giezen M."/>
            <person name="Studholme D.J."/>
        </authorList>
    </citation>
    <scope>NUCLEOTIDE SEQUENCE [LARGE SCALE GENOMIC DNA]</scope>
    <source>
        <strain evidence="3 4">NJM0002</strain>
    </source>
</reference>
<dbReference type="VEuPathDB" id="FungiDB:H310_04957"/>
<protein>
    <recommendedName>
        <fullName evidence="2">BAG domain-containing protein</fullName>
    </recommendedName>
</protein>
<dbReference type="InterPro" id="IPR036533">
    <property type="entry name" value="BAG_dom_sf"/>
</dbReference>
<gene>
    <name evidence="3" type="ORF">DYB32_005093</name>
</gene>
<evidence type="ECO:0000313" key="3">
    <source>
        <dbReference type="EMBL" id="RHY29483.1"/>
    </source>
</evidence>
<feature type="region of interest" description="Disordered" evidence="1">
    <location>
        <begin position="182"/>
        <end position="229"/>
    </location>
</feature>
<feature type="region of interest" description="Disordered" evidence="1">
    <location>
        <begin position="266"/>
        <end position="308"/>
    </location>
</feature>
<proteinExistence type="predicted"/>
<dbReference type="AlphaFoldDB" id="A0A3R7D068"/>
<evidence type="ECO:0000313" key="4">
    <source>
        <dbReference type="Proteomes" id="UP000285060"/>
    </source>
</evidence>
<dbReference type="InterPro" id="IPR003103">
    <property type="entry name" value="BAG_domain"/>
</dbReference>
<sequence>MTQAPTAPNDAQSQLHNVAKTARDIEEILVQRLPNQRKIVAASAAAKKWLAMSIWKHDNDRILAGHRQVKMSLKHYCRRVLSQAEDLTKLLFDLDLILSDGDATVRQERKCIVGKIQELLLVADKMAVQSDRLTRFVHLCLAHKTKCVSAAVPDDDATTDTSSIGDLGDDYELVEWMAEHHKSADSGDLPIDTDATSDEIHCDGGTDAPALGDSSSTAGAREAQTMGQHAVDTVHPISCEQVTPSTDNIAITGSNTAVDEPIHACEAKPGQKDEALLQRDEPGRSRDDDTTSAASPSLANDATSKKPHMVHVHVHGRTYVAPIQGDTTHIYINDPNSYDCIAPYYIPHVRRCAPEIAMRTRPRLFHPALVRQEPVVMPPPFAPFRGYLW</sequence>
<dbReference type="Gene3D" id="1.20.58.120">
    <property type="entry name" value="BAG domain"/>
    <property type="match status" value="1"/>
</dbReference>
<feature type="compositionally biased region" description="Basic and acidic residues" evidence="1">
    <location>
        <begin position="266"/>
        <end position="289"/>
    </location>
</feature>
<accession>A0A3R7D068</accession>
<dbReference type="SUPFAM" id="SSF63491">
    <property type="entry name" value="BAG domain"/>
    <property type="match status" value="1"/>
</dbReference>
<comment type="caution">
    <text evidence="3">The sequence shown here is derived from an EMBL/GenBank/DDBJ whole genome shotgun (WGS) entry which is preliminary data.</text>
</comment>
<dbReference type="Proteomes" id="UP000285060">
    <property type="component" value="Unassembled WGS sequence"/>
</dbReference>
<dbReference type="GO" id="GO:0051087">
    <property type="term" value="F:protein-folding chaperone binding"/>
    <property type="evidence" value="ECO:0007669"/>
    <property type="project" value="InterPro"/>
</dbReference>
<dbReference type="Pfam" id="PF02179">
    <property type="entry name" value="BAG"/>
    <property type="match status" value="1"/>
</dbReference>
<name>A0A3R7D068_9STRA</name>
<organism evidence="3 4">
    <name type="scientific">Aphanomyces invadans</name>
    <dbReference type="NCBI Taxonomy" id="157072"/>
    <lineage>
        <taxon>Eukaryota</taxon>
        <taxon>Sar</taxon>
        <taxon>Stramenopiles</taxon>
        <taxon>Oomycota</taxon>
        <taxon>Saprolegniomycetes</taxon>
        <taxon>Saprolegniales</taxon>
        <taxon>Verrucalvaceae</taxon>
        <taxon>Aphanomyces</taxon>
    </lineage>
</organism>
<evidence type="ECO:0000256" key="1">
    <source>
        <dbReference type="SAM" id="MobiDB-lite"/>
    </source>
</evidence>
<feature type="domain" description="BAG" evidence="2">
    <location>
        <begin position="80"/>
        <end position="124"/>
    </location>
</feature>
<keyword evidence="4" id="KW-1185">Reference proteome</keyword>
<evidence type="ECO:0000259" key="2">
    <source>
        <dbReference type="Pfam" id="PF02179"/>
    </source>
</evidence>
<feature type="compositionally biased region" description="Polar residues" evidence="1">
    <location>
        <begin position="291"/>
        <end position="302"/>
    </location>
</feature>